<dbReference type="RefSeq" id="WP_198109441.1">
    <property type="nucleotide sequence ID" value="NZ_JAEDAK010000002.1"/>
</dbReference>
<name>A0A931J2P2_9BURK</name>
<protein>
    <submittedName>
        <fullName evidence="2">ABC transporter substrate-binding protein</fullName>
    </submittedName>
</protein>
<dbReference type="Pfam" id="PF00497">
    <property type="entry name" value="SBP_bac_3"/>
    <property type="match status" value="1"/>
</dbReference>
<dbReference type="PANTHER" id="PTHR38834:SF3">
    <property type="entry name" value="SOLUTE-BINDING PROTEIN FAMILY 3_N-TERMINAL DOMAIN-CONTAINING PROTEIN"/>
    <property type="match status" value="1"/>
</dbReference>
<dbReference type="InterPro" id="IPR001638">
    <property type="entry name" value="Solute-binding_3/MltF_N"/>
</dbReference>
<dbReference type="Proteomes" id="UP000613266">
    <property type="component" value="Unassembled WGS sequence"/>
</dbReference>
<dbReference type="Gene3D" id="3.40.190.10">
    <property type="entry name" value="Periplasmic binding protein-like II"/>
    <property type="match status" value="2"/>
</dbReference>
<proteinExistence type="predicted"/>
<sequence>MLAPWLAHAAPAATLKAVAGDGTVPFNYLLDGRLQGLSVDLAEELARRAGLRLELEVLPFRLAYERGLHQPDLLLFTLARTPPREALFEWLGPIAPRDVWLWKMKRRTDIQIRKLAEARQYRVGVAYADAIIPKLEQLGFAPRRNLEVVHDRRALGRMLRMGRFDLIPMVIWSDGKLDAEPGMAEEALEPVLQLTTEGGYYFTLAKGSDPELLRRLRQALTATKADGTLARLRRQWIPNLSEAADVPATAPR</sequence>
<dbReference type="PANTHER" id="PTHR38834">
    <property type="entry name" value="PERIPLASMIC SUBSTRATE BINDING PROTEIN FAMILY 3"/>
    <property type="match status" value="1"/>
</dbReference>
<reference evidence="2" key="1">
    <citation type="submission" date="2020-12" db="EMBL/GenBank/DDBJ databases">
        <title>The genome sequence of Inhella sp. 1Y17.</title>
        <authorList>
            <person name="Liu Y."/>
        </authorList>
    </citation>
    <scope>NUCLEOTIDE SEQUENCE</scope>
    <source>
        <strain evidence="2">1Y17</strain>
    </source>
</reference>
<gene>
    <name evidence="2" type="ORF">I7X39_02760</name>
</gene>
<evidence type="ECO:0000313" key="3">
    <source>
        <dbReference type="Proteomes" id="UP000613266"/>
    </source>
</evidence>
<feature type="domain" description="Solute-binding protein family 3/N-terminal" evidence="1">
    <location>
        <begin position="21"/>
        <end position="238"/>
    </location>
</feature>
<accession>A0A931J2P2</accession>
<dbReference type="SUPFAM" id="SSF53850">
    <property type="entry name" value="Periplasmic binding protein-like II"/>
    <property type="match status" value="1"/>
</dbReference>
<evidence type="ECO:0000313" key="2">
    <source>
        <dbReference type="EMBL" id="MBH9575817.1"/>
    </source>
</evidence>
<dbReference type="EMBL" id="JAEDAK010000002">
    <property type="protein sequence ID" value="MBH9575817.1"/>
    <property type="molecule type" value="Genomic_DNA"/>
</dbReference>
<keyword evidence="3" id="KW-1185">Reference proteome</keyword>
<evidence type="ECO:0000259" key="1">
    <source>
        <dbReference type="Pfam" id="PF00497"/>
    </source>
</evidence>
<organism evidence="2 3">
    <name type="scientific">Inhella proteolytica</name>
    <dbReference type="NCBI Taxonomy" id="2795029"/>
    <lineage>
        <taxon>Bacteria</taxon>
        <taxon>Pseudomonadati</taxon>
        <taxon>Pseudomonadota</taxon>
        <taxon>Betaproteobacteria</taxon>
        <taxon>Burkholderiales</taxon>
        <taxon>Sphaerotilaceae</taxon>
        <taxon>Inhella</taxon>
    </lineage>
</organism>
<comment type="caution">
    <text evidence="2">The sequence shown here is derived from an EMBL/GenBank/DDBJ whole genome shotgun (WGS) entry which is preliminary data.</text>
</comment>
<dbReference type="AlphaFoldDB" id="A0A931J2P2"/>